<gene>
    <name evidence="1" type="ORF">SADFL11_184</name>
</gene>
<sequence length="74" mass="8084">MPQTVKVRGDNLPADLLLWRIHGVRGQELLEEMLELNPGLAAKGVLLVPGDSVIVPDLPLEEPFATREVVTLFG</sequence>
<evidence type="ECO:0000313" key="2">
    <source>
        <dbReference type="Proteomes" id="UP000004703"/>
    </source>
</evidence>
<reference evidence="1 2" key="2">
    <citation type="submission" date="2013-04" db="EMBL/GenBank/DDBJ databases">
        <authorList>
            <person name="Fiebig A."/>
            <person name="Pradella S."/>
            <person name="Wagner-Doebler I."/>
        </authorList>
    </citation>
    <scope>NUCLEOTIDE SEQUENCE [LARGE SCALE GENOMIC DNA]</scope>
    <source>
        <strain evidence="2">DSM 17067 / NCIMB 14079 / DFL-11</strain>
    </source>
</reference>
<dbReference type="RefSeq" id="WP_008188581.1">
    <property type="nucleotide sequence ID" value="NZ_CM011002.1"/>
</dbReference>
<organism evidence="1 2">
    <name type="scientific">Roseibium alexandrii (strain DSM 17067 / NCIMB 14079 / DFL-11)</name>
    <name type="common">Labrenzia alexandrii</name>
    <dbReference type="NCBI Taxonomy" id="244592"/>
    <lineage>
        <taxon>Bacteria</taxon>
        <taxon>Pseudomonadati</taxon>
        <taxon>Pseudomonadota</taxon>
        <taxon>Alphaproteobacteria</taxon>
        <taxon>Hyphomicrobiales</taxon>
        <taxon>Stappiaceae</taxon>
        <taxon>Roseibium</taxon>
    </lineage>
</organism>
<protein>
    <submittedName>
        <fullName evidence="1">P2-like prophage tail protein X</fullName>
    </submittedName>
</protein>
<reference evidence="1 2" key="1">
    <citation type="submission" date="2008-01" db="EMBL/GenBank/DDBJ databases">
        <authorList>
            <person name="Wagner-Dobler I."/>
            <person name="Ferriera S."/>
            <person name="Johnson J."/>
            <person name="Kravitz S."/>
            <person name="Beeson K."/>
            <person name="Sutton G."/>
            <person name="Rogers Y.-H."/>
            <person name="Friedman R."/>
            <person name="Frazier M."/>
            <person name="Venter J.C."/>
        </authorList>
    </citation>
    <scope>NUCLEOTIDE SEQUENCE [LARGE SCALE GENOMIC DNA]</scope>
    <source>
        <strain evidence="2">DSM 17067 / NCIMB 14079 / DFL-11</strain>
    </source>
</reference>
<evidence type="ECO:0000313" key="1">
    <source>
        <dbReference type="EMBL" id="EEE42898.1"/>
    </source>
</evidence>
<dbReference type="InterPro" id="IPR008861">
    <property type="entry name" value="GpX-like"/>
</dbReference>
<accession>A0A5E8GUL0</accession>
<comment type="caution">
    <text evidence="1">The sequence shown here is derived from an EMBL/GenBank/DDBJ whole genome shotgun (WGS) entry which is preliminary data.</text>
</comment>
<dbReference type="AlphaFoldDB" id="A0A5E8GUL0"/>
<name>A0A5E8GUL0_ROSAD</name>
<dbReference type="EMBL" id="ACCU02000003">
    <property type="protein sequence ID" value="EEE42898.1"/>
    <property type="molecule type" value="Genomic_DNA"/>
</dbReference>
<dbReference type="Proteomes" id="UP000004703">
    <property type="component" value="Chromosome"/>
</dbReference>
<dbReference type="Pfam" id="PF05489">
    <property type="entry name" value="Phage_tail_X"/>
    <property type="match status" value="1"/>
</dbReference>
<proteinExistence type="predicted"/>